<sequence>MATKRIGFVDYRLDNYHAEVYLKAIRGPLAARGYEVVGATAIEGEVSRAWAEERGLPYFADVSSLAPHVDCFVILAPANPELHLEMCEAVFPFGKLTFVDKTFAPDEPTARGIFALADAHRAQIQTTSALRTTAVQAFVRELPSPVQSLLLFSSGTTFAEYGIHPIELAVSCLGHEAERVMRLGPAAHPQWLLQFSGNRTALIDFNPEAEIPFSAIVSTQQGCERIEVDGGTLFLDAAASILDFFDAGRPLIDRRESLMVRRILDVAMSDEACNAFVDLQSSGGQHAVPAPHFAVSAAVREDHHAVQPAGR</sequence>
<name>A0A5K7XD24_9BACT</name>
<evidence type="ECO:0000313" key="2">
    <source>
        <dbReference type="Proteomes" id="UP000326837"/>
    </source>
</evidence>
<dbReference type="KEGG" id="lpav:PLANPX_3484"/>
<dbReference type="EMBL" id="AP021861">
    <property type="protein sequence ID" value="BBO33872.1"/>
    <property type="molecule type" value="Genomic_DNA"/>
</dbReference>
<evidence type="ECO:0008006" key="3">
    <source>
        <dbReference type="Google" id="ProtNLM"/>
    </source>
</evidence>
<organism evidence="1 2">
    <name type="scientific">Lacipirellula parvula</name>
    <dbReference type="NCBI Taxonomy" id="2650471"/>
    <lineage>
        <taxon>Bacteria</taxon>
        <taxon>Pseudomonadati</taxon>
        <taxon>Planctomycetota</taxon>
        <taxon>Planctomycetia</taxon>
        <taxon>Pirellulales</taxon>
        <taxon>Lacipirellulaceae</taxon>
        <taxon>Lacipirellula</taxon>
    </lineage>
</organism>
<dbReference type="RefSeq" id="WP_152099555.1">
    <property type="nucleotide sequence ID" value="NZ_AP021861.1"/>
</dbReference>
<keyword evidence="2" id="KW-1185">Reference proteome</keyword>
<accession>A0A5K7XD24</accession>
<dbReference type="AlphaFoldDB" id="A0A5K7XD24"/>
<dbReference type="Proteomes" id="UP000326837">
    <property type="component" value="Chromosome"/>
</dbReference>
<dbReference type="Gene3D" id="3.40.50.720">
    <property type="entry name" value="NAD(P)-binding Rossmann-like Domain"/>
    <property type="match status" value="1"/>
</dbReference>
<proteinExistence type="predicted"/>
<evidence type="ECO:0000313" key="1">
    <source>
        <dbReference type="EMBL" id="BBO33872.1"/>
    </source>
</evidence>
<gene>
    <name evidence="1" type="ORF">PLANPX_3484</name>
</gene>
<dbReference type="SUPFAM" id="SSF51735">
    <property type="entry name" value="NAD(P)-binding Rossmann-fold domains"/>
    <property type="match status" value="1"/>
</dbReference>
<reference evidence="2" key="1">
    <citation type="submission" date="2019-10" db="EMBL/GenBank/DDBJ databases">
        <title>Lacipirellula parvula gen. nov., sp. nov., representing a lineage of planctomycetes widespread in freshwater anoxic habitats, and description of the family Lacipirellulaceae.</title>
        <authorList>
            <person name="Dedysh S.N."/>
            <person name="Kulichevskaya I.S."/>
            <person name="Beletsky A.V."/>
            <person name="Rakitin A.L."/>
            <person name="Mardanov A.V."/>
            <person name="Ivanova A.A."/>
            <person name="Saltykova V.X."/>
            <person name="Rijpstra W.I.C."/>
            <person name="Sinninghe Damste J.S."/>
            <person name="Ravin N.V."/>
        </authorList>
    </citation>
    <scope>NUCLEOTIDE SEQUENCE [LARGE SCALE GENOMIC DNA]</scope>
    <source>
        <strain evidence="2">PX69</strain>
    </source>
</reference>
<protein>
    <recommendedName>
        <fullName evidence="3">Gfo/Idh/MocA-like oxidoreductase N-terminal domain-containing protein</fullName>
    </recommendedName>
</protein>
<dbReference type="InterPro" id="IPR036291">
    <property type="entry name" value="NAD(P)-bd_dom_sf"/>
</dbReference>